<dbReference type="Proteomes" id="UP000053424">
    <property type="component" value="Unassembled WGS sequence"/>
</dbReference>
<keyword evidence="2" id="KW-1185">Reference proteome</keyword>
<proteinExistence type="predicted"/>
<name>A0A0C2YB56_HEBCY</name>
<dbReference type="EMBL" id="KN831792">
    <property type="protein sequence ID" value="KIM38242.1"/>
    <property type="molecule type" value="Genomic_DNA"/>
</dbReference>
<reference evidence="2" key="2">
    <citation type="submission" date="2015-01" db="EMBL/GenBank/DDBJ databases">
        <title>Evolutionary Origins and Diversification of the Mycorrhizal Mutualists.</title>
        <authorList>
            <consortium name="DOE Joint Genome Institute"/>
            <consortium name="Mycorrhizal Genomics Consortium"/>
            <person name="Kohler A."/>
            <person name="Kuo A."/>
            <person name="Nagy L.G."/>
            <person name="Floudas D."/>
            <person name="Copeland A."/>
            <person name="Barry K.W."/>
            <person name="Cichocki N."/>
            <person name="Veneault-Fourrey C."/>
            <person name="LaButti K."/>
            <person name="Lindquist E.A."/>
            <person name="Lipzen A."/>
            <person name="Lundell T."/>
            <person name="Morin E."/>
            <person name="Murat C."/>
            <person name="Riley R."/>
            <person name="Ohm R."/>
            <person name="Sun H."/>
            <person name="Tunlid A."/>
            <person name="Henrissat B."/>
            <person name="Grigoriev I.V."/>
            <person name="Hibbett D.S."/>
            <person name="Martin F."/>
        </authorList>
    </citation>
    <scope>NUCLEOTIDE SEQUENCE [LARGE SCALE GENOMIC DNA]</scope>
    <source>
        <strain evidence="2">h7</strain>
    </source>
</reference>
<gene>
    <name evidence="1" type="ORF">M413DRAFT_248593</name>
</gene>
<organism evidence="1 2">
    <name type="scientific">Hebeloma cylindrosporum</name>
    <dbReference type="NCBI Taxonomy" id="76867"/>
    <lineage>
        <taxon>Eukaryota</taxon>
        <taxon>Fungi</taxon>
        <taxon>Dikarya</taxon>
        <taxon>Basidiomycota</taxon>
        <taxon>Agaricomycotina</taxon>
        <taxon>Agaricomycetes</taxon>
        <taxon>Agaricomycetidae</taxon>
        <taxon>Agaricales</taxon>
        <taxon>Agaricineae</taxon>
        <taxon>Hymenogastraceae</taxon>
        <taxon>Hebeloma</taxon>
    </lineage>
</organism>
<accession>A0A0C2YB56</accession>
<dbReference type="HOGENOM" id="CLU_3087470_0_0_1"/>
<sequence length="52" mass="6089">MQISDIYRRLSPKRLCPMIFYSGLDRIKISAEKICDVHVTTTLHLSDFITYV</sequence>
<protein>
    <submittedName>
        <fullName evidence="1">Uncharacterized protein</fullName>
    </submittedName>
</protein>
<evidence type="ECO:0000313" key="2">
    <source>
        <dbReference type="Proteomes" id="UP000053424"/>
    </source>
</evidence>
<dbReference type="AlphaFoldDB" id="A0A0C2YB56"/>
<reference evidence="1 2" key="1">
    <citation type="submission" date="2014-04" db="EMBL/GenBank/DDBJ databases">
        <authorList>
            <consortium name="DOE Joint Genome Institute"/>
            <person name="Kuo A."/>
            <person name="Gay G."/>
            <person name="Dore J."/>
            <person name="Kohler A."/>
            <person name="Nagy L.G."/>
            <person name="Floudas D."/>
            <person name="Copeland A."/>
            <person name="Barry K.W."/>
            <person name="Cichocki N."/>
            <person name="Veneault-Fourrey C."/>
            <person name="LaButti K."/>
            <person name="Lindquist E.A."/>
            <person name="Lipzen A."/>
            <person name="Lundell T."/>
            <person name="Morin E."/>
            <person name="Murat C."/>
            <person name="Sun H."/>
            <person name="Tunlid A."/>
            <person name="Henrissat B."/>
            <person name="Grigoriev I.V."/>
            <person name="Hibbett D.S."/>
            <person name="Martin F."/>
            <person name="Nordberg H.P."/>
            <person name="Cantor M.N."/>
            <person name="Hua S.X."/>
        </authorList>
    </citation>
    <scope>NUCLEOTIDE SEQUENCE [LARGE SCALE GENOMIC DNA]</scope>
    <source>
        <strain evidence="2">h7</strain>
    </source>
</reference>
<evidence type="ECO:0000313" key="1">
    <source>
        <dbReference type="EMBL" id="KIM38242.1"/>
    </source>
</evidence>